<gene>
    <name evidence="1" type="ORF">SLEP1_g45768</name>
</gene>
<reference evidence="1 2" key="1">
    <citation type="journal article" date="2021" name="Commun. Biol.">
        <title>The genome of Shorea leprosula (Dipterocarpaceae) highlights the ecological relevance of drought in aseasonal tropical rainforests.</title>
        <authorList>
            <person name="Ng K.K.S."/>
            <person name="Kobayashi M.J."/>
            <person name="Fawcett J.A."/>
            <person name="Hatakeyama M."/>
            <person name="Paape T."/>
            <person name="Ng C.H."/>
            <person name="Ang C.C."/>
            <person name="Tnah L.H."/>
            <person name="Lee C.T."/>
            <person name="Nishiyama T."/>
            <person name="Sese J."/>
            <person name="O'Brien M.J."/>
            <person name="Copetti D."/>
            <person name="Mohd Noor M.I."/>
            <person name="Ong R.C."/>
            <person name="Putra M."/>
            <person name="Sireger I.Z."/>
            <person name="Indrioko S."/>
            <person name="Kosugi Y."/>
            <person name="Izuno A."/>
            <person name="Isagi Y."/>
            <person name="Lee S.L."/>
            <person name="Shimizu K.K."/>
        </authorList>
    </citation>
    <scope>NUCLEOTIDE SEQUENCE [LARGE SCALE GENOMIC DNA]</scope>
    <source>
        <strain evidence="1">214</strain>
    </source>
</reference>
<organism evidence="1 2">
    <name type="scientific">Rubroshorea leprosula</name>
    <dbReference type="NCBI Taxonomy" id="152421"/>
    <lineage>
        <taxon>Eukaryota</taxon>
        <taxon>Viridiplantae</taxon>
        <taxon>Streptophyta</taxon>
        <taxon>Embryophyta</taxon>
        <taxon>Tracheophyta</taxon>
        <taxon>Spermatophyta</taxon>
        <taxon>Magnoliopsida</taxon>
        <taxon>eudicotyledons</taxon>
        <taxon>Gunneridae</taxon>
        <taxon>Pentapetalae</taxon>
        <taxon>rosids</taxon>
        <taxon>malvids</taxon>
        <taxon>Malvales</taxon>
        <taxon>Dipterocarpaceae</taxon>
        <taxon>Rubroshorea</taxon>
    </lineage>
</organism>
<keyword evidence="2" id="KW-1185">Reference proteome</keyword>
<dbReference type="AlphaFoldDB" id="A0AAV5LK16"/>
<proteinExistence type="predicted"/>
<dbReference type="SUPFAM" id="SSF57938">
    <property type="entry name" value="DnaJ/Hsp40 cysteine-rich domain"/>
    <property type="match status" value="1"/>
</dbReference>
<sequence length="115" mass="12776">MAISVTMAASKIGFLRISQPAPSRTGSFFKSVRCTPLQQVQQEVDAGILCEPCNGRGWLVCDYCKGKKTNIKAENNRIYRRCPSCRAIGYVLCSSCKVFKCVTFPDYSDGEELSF</sequence>
<accession>A0AAV5LK16</accession>
<dbReference type="EMBL" id="BPVZ01000124">
    <property type="protein sequence ID" value="GKV37778.1"/>
    <property type="molecule type" value="Genomic_DNA"/>
</dbReference>
<evidence type="ECO:0000313" key="2">
    <source>
        <dbReference type="Proteomes" id="UP001054252"/>
    </source>
</evidence>
<protein>
    <submittedName>
        <fullName evidence="1">Uncharacterized protein</fullName>
    </submittedName>
</protein>
<comment type="caution">
    <text evidence="1">The sequence shown here is derived from an EMBL/GenBank/DDBJ whole genome shotgun (WGS) entry which is preliminary data.</text>
</comment>
<evidence type="ECO:0000313" key="1">
    <source>
        <dbReference type="EMBL" id="GKV37778.1"/>
    </source>
</evidence>
<name>A0AAV5LK16_9ROSI</name>
<dbReference type="InterPro" id="IPR036410">
    <property type="entry name" value="HSP_DnaJ_Cys-rich_dom_sf"/>
</dbReference>
<dbReference type="Proteomes" id="UP001054252">
    <property type="component" value="Unassembled WGS sequence"/>
</dbReference>